<evidence type="ECO:0000256" key="1">
    <source>
        <dbReference type="SAM" id="MobiDB-lite"/>
    </source>
</evidence>
<dbReference type="EMBL" id="JAGGNH010000004">
    <property type="protein sequence ID" value="KAJ0974253.1"/>
    <property type="molecule type" value="Genomic_DNA"/>
</dbReference>
<organism evidence="3 4">
    <name type="scientific">Dioscorea zingiberensis</name>
    <dbReference type="NCBI Taxonomy" id="325984"/>
    <lineage>
        <taxon>Eukaryota</taxon>
        <taxon>Viridiplantae</taxon>
        <taxon>Streptophyta</taxon>
        <taxon>Embryophyta</taxon>
        <taxon>Tracheophyta</taxon>
        <taxon>Spermatophyta</taxon>
        <taxon>Magnoliopsida</taxon>
        <taxon>Liliopsida</taxon>
        <taxon>Dioscoreales</taxon>
        <taxon>Dioscoreaceae</taxon>
        <taxon>Dioscorea</taxon>
    </lineage>
</organism>
<proteinExistence type="predicted"/>
<reference evidence="3" key="2">
    <citation type="journal article" date="2022" name="Hortic Res">
        <title>The genome of Dioscorea zingiberensis sheds light on the biosynthesis, origin and evolution of the medicinally important diosgenin saponins.</title>
        <authorList>
            <person name="Li Y."/>
            <person name="Tan C."/>
            <person name="Li Z."/>
            <person name="Guo J."/>
            <person name="Li S."/>
            <person name="Chen X."/>
            <person name="Wang C."/>
            <person name="Dai X."/>
            <person name="Yang H."/>
            <person name="Song W."/>
            <person name="Hou L."/>
            <person name="Xu J."/>
            <person name="Tong Z."/>
            <person name="Xu A."/>
            <person name="Yuan X."/>
            <person name="Wang W."/>
            <person name="Yang Q."/>
            <person name="Chen L."/>
            <person name="Sun Z."/>
            <person name="Wang K."/>
            <person name="Pan B."/>
            <person name="Chen J."/>
            <person name="Bao Y."/>
            <person name="Liu F."/>
            <person name="Qi X."/>
            <person name="Gang D.R."/>
            <person name="Wen J."/>
            <person name="Li J."/>
        </authorList>
    </citation>
    <scope>NUCLEOTIDE SEQUENCE</scope>
    <source>
        <strain evidence="3">Dzin_1.0</strain>
    </source>
</reference>
<feature type="compositionally biased region" description="Basic and acidic residues" evidence="1">
    <location>
        <begin position="35"/>
        <end position="52"/>
    </location>
</feature>
<sequence>MDFIYELLLTALLSVLLAFLVGKIFAIDGDDPEDERVAEQDGKQEKQERGDGGVDFEGSEECQGRSRRVGDELWCGEARVMAEACNPDRIGGVGMVLGWRRVGERRGGLEMERGRRGLGGGPEAAREIGFEGDGVVRVEESRAMVCDVCSVVEARAGEVQTEVERFGVVEEFEWKNMESEKRSQDRIEEPEVEKEVVESEKIFCSFG</sequence>
<feature type="chain" id="PRO_5039658174" evidence="2">
    <location>
        <begin position="27"/>
        <end position="207"/>
    </location>
</feature>
<dbReference type="Proteomes" id="UP001085076">
    <property type="component" value="Miscellaneous, Linkage group lg04"/>
</dbReference>
<protein>
    <submittedName>
        <fullName evidence="3">Uncharacterized protein</fullName>
    </submittedName>
</protein>
<keyword evidence="4" id="KW-1185">Reference proteome</keyword>
<feature type="region of interest" description="Disordered" evidence="1">
    <location>
        <begin position="33"/>
        <end position="61"/>
    </location>
</feature>
<evidence type="ECO:0000313" key="3">
    <source>
        <dbReference type="EMBL" id="KAJ0974253.1"/>
    </source>
</evidence>
<gene>
    <name evidence="3" type="ORF">J5N97_016218</name>
</gene>
<dbReference type="AlphaFoldDB" id="A0A9D5HFE9"/>
<name>A0A9D5HFE9_9LILI</name>
<reference evidence="3" key="1">
    <citation type="submission" date="2021-03" db="EMBL/GenBank/DDBJ databases">
        <authorList>
            <person name="Li Z."/>
            <person name="Yang C."/>
        </authorList>
    </citation>
    <scope>NUCLEOTIDE SEQUENCE</scope>
    <source>
        <strain evidence="3">Dzin_1.0</strain>
        <tissue evidence="3">Leaf</tissue>
    </source>
</reference>
<accession>A0A9D5HFE9</accession>
<evidence type="ECO:0000256" key="2">
    <source>
        <dbReference type="SAM" id="SignalP"/>
    </source>
</evidence>
<evidence type="ECO:0000313" key="4">
    <source>
        <dbReference type="Proteomes" id="UP001085076"/>
    </source>
</evidence>
<keyword evidence="2" id="KW-0732">Signal</keyword>
<feature type="signal peptide" evidence="2">
    <location>
        <begin position="1"/>
        <end position="26"/>
    </location>
</feature>
<comment type="caution">
    <text evidence="3">The sequence shown here is derived from an EMBL/GenBank/DDBJ whole genome shotgun (WGS) entry which is preliminary data.</text>
</comment>